<proteinExistence type="predicted"/>
<name>A0A839VGS1_9GAMM</name>
<protein>
    <submittedName>
        <fullName evidence="1">Uncharacterized protein</fullName>
    </submittedName>
</protein>
<comment type="caution">
    <text evidence="1">The sequence shown here is derived from an EMBL/GenBank/DDBJ whole genome shotgun (WGS) entry which is preliminary data.</text>
</comment>
<evidence type="ECO:0000313" key="2">
    <source>
        <dbReference type="Proteomes" id="UP000547614"/>
    </source>
</evidence>
<reference evidence="1 2" key="1">
    <citation type="submission" date="2020-08" db="EMBL/GenBank/DDBJ databases">
        <title>Genomic Encyclopedia of Type Strains, Phase III (KMG-III): the genomes of soil and plant-associated and newly described type strains.</title>
        <authorList>
            <person name="Whitman W."/>
        </authorList>
    </citation>
    <scope>NUCLEOTIDE SEQUENCE [LARGE SCALE GENOMIC DNA]</scope>
    <source>
        <strain evidence="1 2">CECT 7282</strain>
    </source>
</reference>
<gene>
    <name evidence="1" type="ORF">FHR94_003151</name>
</gene>
<accession>A0A839VGS1</accession>
<dbReference type="AlphaFoldDB" id="A0A839VGS1"/>
<organism evidence="1 2">
    <name type="scientific">Halomonas cerina</name>
    <dbReference type="NCBI Taxonomy" id="447424"/>
    <lineage>
        <taxon>Bacteria</taxon>
        <taxon>Pseudomonadati</taxon>
        <taxon>Pseudomonadota</taxon>
        <taxon>Gammaproteobacteria</taxon>
        <taxon>Oceanospirillales</taxon>
        <taxon>Halomonadaceae</taxon>
        <taxon>Halomonas</taxon>
    </lineage>
</organism>
<dbReference type="EMBL" id="JACHXP010000018">
    <property type="protein sequence ID" value="MBB3191877.1"/>
    <property type="molecule type" value="Genomic_DNA"/>
</dbReference>
<dbReference type="RefSeq" id="WP_183326960.1">
    <property type="nucleotide sequence ID" value="NZ_JACHXP010000018.1"/>
</dbReference>
<dbReference type="Proteomes" id="UP000547614">
    <property type="component" value="Unassembled WGS sequence"/>
</dbReference>
<sequence length="269" mass="30005">MSATPALHWFCGGNPVWALPYGEAPADLFLSLDSDARPWVVTRLLGQYLRDGDGQTLSSETLWSWNLTRRLQGLLGVTAASLDRHQVVEARCGNADCGEGLDLELDLADFCCLEAPATIDFETRDGQVVRLRVPTGTDQLGWLEHWSFQLPEWSDLVATLVETVNEAPPAPSWRPEPDWLEALSAALAEADPLTDLALETDCIECGQATTVALDLEGYVLERLRHRQAHLFDQVHAIASTYHWSEAEIMSLPAERRHAYLRRVDGEESW</sequence>
<evidence type="ECO:0000313" key="1">
    <source>
        <dbReference type="EMBL" id="MBB3191877.1"/>
    </source>
</evidence>
<keyword evidence="2" id="KW-1185">Reference proteome</keyword>